<comment type="caution">
    <text evidence="1">The sequence shown here is derived from an EMBL/GenBank/DDBJ whole genome shotgun (WGS) entry which is preliminary data.</text>
</comment>
<protein>
    <submittedName>
        <fullName evidence="1">Uncharacterized protein</fullName>
    </submittedName>
</protein>
<accession>A0A364Y6Z9</accession>
<keyword evidence="2" id="KW-1185">Reference proteome</keyword>
<reference evidence="1 2" key="1">
    <citation type="submission" date="2018-06" db="EMBL/GenBank/DDBJ databases">
        <title>Chryseolinea flavus sp. nov., a member of the phylum Bacteroidetes isolated from soil.</title>
        <authorList>
            <person name="Li Y."/>
            <person name="Wang J."/>
        </authorList>
    </citation>
    <scope>NUCLEOTIDE SEQUENCE [LARGE SCALE GENOMIC DNA]</scope>
    <source>
        <strain evidence="1 2">SDU1-6</strain>
    </source>
</reference>
<dbReference type="EMBL" id="QMFY01000001">
    <property type="protein sequence ID" value="RAW02884.1"/>
    <property type="molecule type" value="Genomic_DNA"/>
</dbReference>
<evidence type="ECO:0000313" key="1">
    <source>
        <dbReference type="EMBL" id="RAW02884.1"/>
    </source>
</evidence>
<gene>
    <name evidence="1" type="ORF">DQQ10_01890</name>
</gene>
<evidence type="ECO:0000313" key="2">
    <source>
        <dbReference type="Proteomes" id="UP000251889"/>
    </source>
</evidence>
<organism evidence="1 2">
    <name type="scientific">Pseudochryseolinea flava</name>
    <dbReference type="NCBI Taxonomy" id="2059302"/>
    <lineage>
        <taxon>Bacteria</taxon>
        <taxon>Pseudomonadati</taxon>
        <taxon>Bacteroidota</taxon>
        <taxon>Cytophagia</taxon>
        <taxon>Cytophagales</taxon>
        <taxon>Fulvivirgaceae</taxon>
        <taxon>Pseudochryseolinea</taxon>
    </lineage>
</organism>
<proteinExistence type="predicted"/>
<dbReference type="AlphaFoldDB" id="A0A364Y6Z9"/>
<dbReference type="Proteomes" id="UP000251889">
    <property type="component" value="Unassembled WGS sequence"/>
</dbReference>
<sequence length="109" mass="13404">MKNFQSCDYLIYCVCCKKIIYNSNEFLIRELEHWQRLLRFDYKLNKDMKAKRTMLDYCQAILEKMSFSEKLFVKEYRKSLQWLSNAEAILLNQWVYRTFEPALVRQLHS</sequence>
<name>A0A364Y6Z9_9BACT</name>